<evidence type="ECO:0000256" key="1">
    <source>
        <dbReference type="SAM" id="MobiDB-lite"/>
    </source>
</evidence>
<proteinExistence type="predicted"/>
<organism evidence="3 4">
    <name type="scientific">Sporothrix epigloea</name>
    <dbReference type="NCBI Taxonomy" id="1892477"/>
    <lineage>
        <taxon>Eukaryota</taxon>
        <taxon>Fungi</taxon>
        <taxon>Dikarya</taxon>
        <taxon>Ascomycota</taxon>
        <taxon>Pezizomycotina</taxon>
        <taxon>Sordariomycetes</taxon>
        <taxon>Sordariomycetidae</taxon>
        <taxon>Ophiostomatales</taxon>
        <taxon>Ophiostomataceae</taxon>
        <taxon>Sporothrix</taxon>
    </lineage>
</organism>
<dbReference type="InterPro" id="IPR018306">
    <property type="entry name" value="Phage_T5_Orf172_DNA-bd"/>
</dbReference>
<dbReference type="PANTHER" id="PTHR28094:SF2">
    <property type="entry name" value="BACTERIOPHAGE T5 ORF172 DNA-BINDING DOMAIN-CONTAINING PROTEIN"/>
    <property type="match status" value="1"/>
</dbReference>
<feature type="compositionally biased region" description="Basic residues" evidence="1">
    <location>
        <begin position="201"/>
        <end position="211"/>
    </location>
</feature>
<feature type="region of interest" description="Disordered" evidence="1">
    <location>
        <begin position="113"/>
        <end position="151"/>
    </location>
</feature>
<feature type="compositionally biased region" description="Polar residues" evidence="1">
    <location>
        <begin position="212"/>
        <end position="225"/>
    </location>
</feature>
<gene>
    <name evidence="3" type="ORF">SEPCBS119000_005014</name>
</gene>
<comment type="caution">
    <text evidence="3">The sequence shown here is derived from an EMBL/GenBank/DDBJ whole genome shotgun (WGS) entry which is preliminary data.</text>
</comment>
<keyword evidence="4" id="KW-1185">Reference proteome</keyword>
<feature type="domain" description="Bacteriophage T5 Orf172 DNA-binding" evidence="2">
    <location>
        <begin position="339"/>
        <end position="454"/>
    </location>
</feature>
<reference evidence="3 4" key="1">
    <citation type="submission" date="2024-01" db="EMBL/GenBank/DDBJ databases">
        <authorList>
            <person name="Allen C."/>
            <person name="Tagirdzhanova G."/>
        </authorList>
    </citation>
    <scope>NUCLEOTIDE SEQUENCE [LARGE SCALE GENOMIC DNA]</scope>
    <source>
        <strain evidence="3 4">CBS 119000</strain>
    </source>
</reference>
<accession>A0ABP0DVL1</accession>
<feature type="compositionally biased region" description="Gly residues" evidence="1">
    <location>
        <begin position="226"/>
        <end position="236"/>
    </location>
</feature>
<feature type="compositionally biased region" description="Low complexity" evidence="1">
    <location>
        <begin position="177"/>
        <end position="195"/>
    </location>
</feature>
<protein>
    <recommendedName>
        <fullName evidence="2">Bacteriophage T5 Orf172 DNA-binding domain-containing protein</fullName>
    </recommendedName>
</protein>
<sequence length="462" mass="49834">MVFIANTPESLVARSDSKNPATTCRGITSGGRPCRRPISASVAGQNLLHVSRGGKLRVDNPQDEFLYCWQHKEQAALSARSSPGVRTSATPILEERTSLDTLADRLNLLNVETDRSRKHKTESSSRAYSTRPPGVSSGEWAKPRPRPQKPKTASFCCCFVIPVEEAPLPPARPRPRPLQSAHSSSRPSAFSPLSAGSAARKSSHSGGKHAHNLTSTNGSPSYSVQTGGGRESGGGPRLSTVSQTAQYLSLIPPTASPQTASALMAELSKPISPTDEAGYIYMFWLTPEAQQEAPPADAARSLLVPPTRSARGSQRRASEVVASFAGASGTATGDQTSRTTGTLLLKIGRAKNVQRRLNEWKRQCGYNLSLLRYYPYIPSASNGALDAQGGSVSPRMMPHSHKVERLIHIELAGGGQRVAGGEKCKVCGKEHREWFQVEPTRNAVAAVDEVIRRWSDWDEGRL</sequence>
<evidence type="ECO:0000313" key="4">
    <source>
        <dbReference type="Proteomes" id="UP001642502"/>
    </source>
</evidence>
<dbReference type="Pfam" id="PF10544">
    <property type="entry name" value="T5orf172"/>
    <property type="match status" value="1"/>
</dbReference>
<dbReference type="SMART" id="SM00974">
    <property type="entry name" value="T5orf172"/>
    <property type="match status" value="1"/>
</dbReference>
<dbReference type="EMBL" id="CAWUON010000085">
    <property type="protein sequence ID" value="CAK7272227.1"/>
    <property type="molecule type" value="Genomic_DNA"/>
</dbReference>
<feature type="region of interest" description="Disordered" evidence="1">
    <location>
        <begin position="167"/>
        <end position="241"/>
    </location>
</feature>
<evidence type="ECO:0000313" key="3">
    <source>
        <dbReference type="EMBL" id="CAK7272227.1"/>
    </source>
</evidence>
<dbReference type="Proteomes" id="UP001642502">
    <property type="component" value="Unassembled WGS sequence"/>
</dbReference>
<name>A0ABP0DVL1_9PEZI</name>
<dbReference type="PANTHER" id="PTHR28094">
    <property type="entry name" value="MEIOTICALLY UP-REGULATED GENE 113 PROTEIN"/>
    <property type="match status" value="1"/>
</dbReference>
<dbReference type="InterPro" id="IPR053006">
    <property type="entry name" value="Meiosis_regulatory"/>
</dbReference>
<evidence type="ECO:0000259" key="2">
    <source>
        <dbReference type="SMART" id="SM00974"/>
    </source>
</evidence>